<accession>A0A7W6HVE9</accession>
<name>A0A7W6HVE9_9BACT</name>
<dbReference type="OrthoDB" id="665435at2"/>
<evidence type="ECO:0000313" key="2">
    <source>
        <dbReference type="Proteomes" id="UP000546007"/>
    </source>
</evidence>
<protein>
    <submittedName>
        <fullName evidence="1">Uncharacterized protein</fullName>
    </submittedName>
</protein>
<reference evidence="1 2" key="1">
    <citation type="submission" date="2020-08" db="EMBL/GenBank/DDBJ databases">
        <title>Genomic Encyclopedia of Type Strains, Phase IV (KMG-IV): sequencing the most valuable type-strain genomes for metagenomic binning, comparative biology and taxonomic classification.</title>
        <authorList>
            <person name="Goeker M."/>
        </authorList>
    </citation>
    <scope>NUCLEOTIDE SEQUENCE [LARGE SCALE GENOMIC DNA]</scope>
    <source>
        <strain evidence="1 2">DSM 105721</strain>
    </source>
</reference>
<sequence>MTILDMTGVSRVRLRTVTGFKRMGKWVFRLAKNHVKVTREKHPEMARTNEDFGSSRKFFARLNNAMGDLLAWRIAAAKYGGGMTGDNFMFHVNYDKLEGGAVACFRLFRFSVGTLWLPWNLAVTREKGTVTITWRDNRHSAHCSPRDELCVGVLYEKFPKRPMVIKDTGALRSTGRYTLVLDSRFGTEVHVYPFFMNPGRTEFSDSEHLW</sequence>
<dbReference type="RefSeq" id="WP_124318271.1">
    <property type="nucleotide sequence ID" value="NZ_AP028155.1"/>
</dbReference>
<dbReference type="AlphaFoldDB" id="A0A7W6HVE9"/>
<comment type="caution">
    <text evidence="1">The sequence shown here is derived from an EMBL/GenBank/DDBJ whole genome shotgun (WGS) entry which is preliminary data.</text>
</comment>
<organism evidence="1 2">
    <name type="scientific">Butyricimonas faecihominis</name>
    <dbReference type="NCBI Taxonomy" id="1472416"/>
    <lineage>
        <taxon>Bacteria</taxon>
        <taxon>Pseudomonadati</taxon>
        <taxon>Bacteroidota</taxon>
        <taxon>Bacteroidia</taxon>
        <taxon>Bacteroidales</taxon>
        <taxon>Odoribacteraceae</taxon>
        <taxon>Butyricimonas</taxon>
    </lineage>
</organism>
<dbReference type="EMBL" id="JACIES010000003">
    <property type="protein sequence ID" value="MBB4025705.1"/>
    <property type="molecule type" value="Genomic_DNA"/>
</dbReference>
<proteinExistence type="predicted"/>
<gene>
    <name evidence="1" type="ORF">GGR14_001489</name>
</gene>
<dbReference type="GeneID" id="93100222"/>
<keyword evidence="2" id="KW-1185">Reference proteome</keyword>
<evidence type="ECO:0000313" key="1">
    <source>
        <dbReference type="EMBL" id="MBB4025705.1"/>
    </source>
</evidence>
<dbReference type="Proteomes" id="UP000546007">
    <property type="component" value="Unassembled WGS sequence"/>
</dbReference>